<feature type="domain" description="TfuA-like core" evidence="2">
    <location>
        <begin position="50"/>
        <end position="167"/>
    </location>
</feature>
<dbReference type="Pfam" id="PF07812">
    <property type="entry name" value="TfuA"/>
    <property type="match status" value="1"/>
</dbReference>
<name>A0ABS0H8D6_9ACTN</name>
<proteinExistence type="predicted"/>
<protein>
    <recommendedName>
        <fullName evidence="2">TfuA-like core domain-containing protein</fullName>
    </recommendedName>
</protein>
<gene>
    <name evidence="3" type="ORF">I0C86_36595</name>
</gene>
<keyword evidence="4" id="KW-1185">Reference proteome</keyword>
<dbReference type="InterPro" id="IPR012924">
    <property type="entry name" value="TfuA_core"/>
</dbReference>
<dbReference type="EMBL" id="JADPUN010000342">
    <property type="protein sequence ID" value="MBF9134409.1"/>
    <property type="molecule type" value="Genomic_DNA"/>
</dbReference>
<evidence type="ECO:0000259" key="2">
    <source>
        <dbReference type="Pfam" id="PF07812"/>
    </source>
</evidence>
<feature type="compositionally biased region" description="Low complexity" evidence="1">
    <location>
        <begin position="213"/>
        <end position="224"/>
    </location>
</feature>
<organism evidence="3 4">
    <name type="scientific">Plantactinospora alkalitolerans</name>
    <dbReference type="NCBI Taxonomy" id="2789879"/>
    <lineage>
        <taxon>Bacteria</taxon>
        <taxon>Bacillati</taxon>
        <taxon>Actinomycetota</taxon>
        <taxon>Actinomycetes</taxon>
        <taxon>Micromonosporales</taxon>
        <taxon>Micromonosporaceae</taxon>
        <taxon>Plantactinospora</taxon>
    </lineage>
</organism>
<sequence length="233" mass="24759">MSVVVFLGPSLDRADAERELDAEYLPPVRRGDIDALLTRSRRPDTIGIVDGRFLHSMAISPKEVLRAIDAGISVYGSSSMGALRAVECAPYGMVGVGRVYEEYASGRVDADDEVAIAYDEETGRAMSEPLVNWRIALAAGVAAGAVPEPLVQRFLALGKATYFPQRTRAGVLRLLAAEFGKPECAGLAAYLADPAADAKRTDALALLRRIRRSGGPEPSASGAGRTRDSGRPS</sequence>
<feature type="region of interest" description="Disordered" evidence="1">
    <location>
        <begin position="210"/>
        <end position="233"/>
    </location>
</feature>
<evidence type="ECO:0000256" key="1">
    <source>
        <dbReference type="SAM" id="MobiDB-lite"/>
    </source>
</evidence>
<evidence type="ECO:0000313" key="3">
    <source>
        <dbReference type="EMBL" id="MBF9134409.1"/>
    </source>
</evidence>
<reference evidence="3 4" key="1">
    <citation type="submission" date="2020-11" db="EMBL/GenBank/DDBJ databases">
        <title>A novel isolate from a Black sea contaminated sediment with potential to produce alkanes: Plantactinospora alkalitolerans sp. nov.</title>
        <authorList>
            <person name="Carro L."/>
            <person name="Veyisoglu A."/>
            <person name="Guven K."/>
            <person name="Schumann P."/>
            <person name="Klenk H.-P."/>
            <person name="Sahin N."/>
        </authorList>
    </citation>
    <scope>NUCLEOTIDE SEQUENCE [LARGE SCALE GENOMIC DNA]</scope>
    <source>
        <strain evidence="3 4">S1510</strain>
    </source>
</reference>
<comment type="caution">
    <text evidence="3">The sequence shown here is derived from an EMBL/GenBank/DDBJ whole genome shotgun (WGS) entry which is preliminary data.</text>
</comment>
<evidence type="ECO:0000313" key="4">
    <source>
        <dbReference type="Proteomes" id="UP000638560"/>
    </source>
</evidence>
<dbReference type="RefSeq" id="WP_196205886.1">
    <property type="nucleotide sequence ID" value="NZ_JADPUN010000342.1"/>
</dbReference>
<dbReference type="Proteomes" id="UP000638560">
    <property type="component" value="Unassembled WGS sequence"/>
</dbReference>
<accession>A0ABS0H8D6</accession>